<proteinExistence type="predicted"/>
<reference evidence="1 2" key="1">
    <citation type="journal article" date="2003" name="Nature">
        <title>Genome divergence in two Prochlorococcus ecotypes reflects oceanic niche differentiation.</title>
        <authorList>
            <person name="Rocap G."/>
            <person name="Larimer F.W."/>
            <person name="Lamerdin J.E."/>
            <person name="Malfatti S."/>
            <person name="Chain P."/>
            <person name="Ahlgren N.A."/>
            <person name="Arellano A."/>
            <person name="Coleman M."/>
            <person name="Hauser L."/>
            <person name="Hess W.R."/>
            <person name="Johnson Z.I."/>
            <person name="Land M.L."/>
            <person name="Lindell D."/>
            <person name="Post A.F."/>
            <person name="Regala W."/>
            <person name="Shah M."/>
            <person name="Shaw S.L."/>
            <person name="Steglich C."/>
            <person name="Sullivan M.B."/>
            <person name="Ting C.S."/>
            <person name="Tolonen A."/>
            <person name="Webb E.A."/>
            <person name="Zinser E.R."/>
            <person name="Chisholm S.W."/>
        </authorList>
    </citation>
    <scope>NUCLEOTIDE SEQUENCE [LARGE SCALE GENOMIC DNA]</scope>
    <source>
        <strain evidence="2">MIT 9313</strain>
    </source>
</reference>
<gene>
    <name evidence="1" type="ordered locus">PMT_2838</name>
</gene>
<sequence length="55" mass="6394">MPRHPTSGFGTSLIGAYRRERYFSRAEVPLLSPLLMFKAQSFIRQFVEMLSCQEL</sequence>
<dbReference type="Proteomes" id="UP000001423">
    <property type="component" value="Chromosome"/>
</dbReference>
<accession>B9ESL1</accession>
<organism evidence="1 2">
    <name type="scientific">Prochlorococcus marinus (strain MIT 9313)</name>
    <dbReference type="NCBI Taxonomy" id="74547"/>
    <lineage>
        <taxon>Bacteria</taxon>
        <taxon>Bacillati</taxon>
        <taxon>Cyanobacteriota</taxon>
        <taxon>Cyanophyceae</taxon>
        <taxon>Synechococcales</taxon>
        <taxon>Prochlorococcaceae</taxon>
        <taxon>Prochlorococcus</taxon>
    </lineage>
</organism>
<protein>
    <submittedName>
        <fullName evidence="1">Uncharacterized protein</fullName>
    </submittedName>
</protein>
<dbReference type="HOGENOM" id="CLU_3028754_0_0_3"/>
<dbReference type="KEGG" id="pmt:PMT_2838"/>
<dbReference type="EMBL" id="BX548175">
    <property type="protein sequence ID" value="CAX32357.1"/>
    <property type="molecule type" value="Genomic_DNA"/>
</dbReference>
<keyword evidence="2" id="KW-1185">Reference proteome</keyword>
<evidence type="ECO:0000313" key="2">
    <source>
        <dbReference type="Proteomes" id="UP000001423"/>
    </source>
</evidence>
<name>B9ESL1_PROMM</name>
<evidence type="ECO:0000313" key="1">
    <source>
        <dbReference type="EMBL" id="CAX32357.1"/>
    </source>
</evidence>
<dbReference type="AlphaFoldDB" id="B9ESL1"/>